<dbReference type="PROSITE" id="PS00211">
    <property type="entry name" value="ABC_TRANSPORTER_1"/>
    <property type="match status" value="2"/>
</dbReference>
<dbReference type="InterPro" id="IPR027417">
    <property type="entry name" value="P-loop_NTPase"/>
</dbReference>
<evidence type="ECO:0000256" key="6">
    <source>
        <dbReference type="ARBA" id="ARBA00022741"/>
    </source>
</evidence>
<reference evidence="10 11" key="1">
    <citation type="submission" date="2018-09" db="EMBL/GenBank/DDBJ databases">
        <title>Complete genome sequence of Cupriavidus oxalaticus T2, a bacterium capable of phenol tolerance and degradation.</title>
        <authorList>
            <person name="Yan J."/>
        </authorList>
    </citation>
    <scope>NUCLEOTIDE SEQUENCE [LARGE SCALE GENOMIC DNA]</scope>
    <source>
        <strain evidence="10 11">T2</strain>
    </source>
</reference>
<dbReference type="PANTHER" id="PTHR43297:SF2">
    <property type="entry name" value="DIPEPTIDE TRANSPORT ATP-BINDING PROTEIN DPPD"/>
    <property type="match status" value="1"/>
</dbReference>
<sequence>MDCPAARRISLPARDRREPARRRLARCYPATDSGLNTMLLEVKNLSIKLPLENGLTLHAVRNVNFKIDKGECLGVVGESGSGKSLTALSIPRLLPRRAQCSADTLRVNGLDLTSMSECDLASTVRGTQVGYIFQEPMTALNPVYSIGRQLTETMRCHQAVTGDQAHRRAIELLERVGIASPAKRMASFPHEFSGGQRQRIMIAMALMNRPQLLIADEPTTALDVTVQKQILDLLDDLRRELGMGLLLISHNLGAVASVADNVAVMYAGEIVESAPTGTLFGASRHPYTQGLLQSIPDLGKHEAGTLLPTLPGTVQSFYSQPGSCVFERRCKYAFARCGLEAPKFRAYDRKHAGACHLASAPQPEVVETPKAMLRRPAGDVLLEAKGVSMTYSVRGGLFKPRIPLKAVVDVSLLLKKGRTLAIVGESGCGKSTLARMLLGLEQPVSGEVFLDGRDIGAYEPAQRAALVQTVFQDPYSSLNPSRRVSEIVRRPLDLSAAMPAAQRDAHVASLLEKVGLPTRLHHASPGQLSGGQRQRVAIARALATNPALIVCDEPTSALDVSVQAQILNLLLQLRKEFLLTLVFISHDLAVVGHMADEIAVMYLGEVVEYGPAEQILRNPVHPYTKALLASTPTLERREPDEANRILPGVANPMQRPQGCCFSSRCPYRSDVCGERPALSEYEGGRSVRCHVANSLAEAGATAKREISSRNGMKTETMAMRA</sequence>
<keyword evidence="6" id="KW-0547">Nucleotide-binding</keyword>
<keyword evidence="8" id="KW-0472">Membrane</keyword>
<name>A0A5P3VD99_9BURK</name>
<dbReference type="InterPro" id="IPR003439">
    <property type="entry name" value="ABC_transporter-like_ATP-bd"/>
</dbReference>
<gene>
    <name evidence="10" type="ORF">D2917_09030</name>
</gene>
<dbReference type="Pfam" id="PF00005">
    <property type="entry name" value="ABC_tran"/>
    <property type="match status" value="2"/>
</dbReference>
<organism evidence="10 11">
    <name type="scientific">Cupriavidus oxalaticus</name>
    <dbReference type="NCBI Taxonomy" id="96344"/>
    <lineage>
        <taxon>Bacteria</taxon>
        <taxon>Pseudomonadati</taxon>
        <taxon>Pseudomonadota</taxon>
        <taxon>Betaproteobacteria</taxon>
        <taxon>Burkholderiales</taxon>
        <taxon>Burkholderiaceae</taxon>
        <taxon>Cupriavidus</taxon>
    </lineage>
</organism>
<proteinExistence type="inferred from homology"/>
<evidence type="ECO:0000256" key="3">
    <source>
        <dbReference type="ARBA" id="ARBA00022448"/>
    </source>
</evidence>
<comment type="similarity">
    <text evidence="2">Belongs to the ABC transporter superfamily.</text>
</comment>
<protein>
    <submittedName>
        <fullName evidence="10">ABC transporter ATP-binding protein</fullName>
    </submittedName>
</protein>
<dbReference type="InterPro" id="IPR050388">
    <property type="entry name" value="ABC_Ni/Peptide_Import"/>
</dbReference>
<keyword evidence="3" id="KW-0813">Transport</keyword>
<dbReference type="AlphaFoldDB" id="A0A5P3VD99"/>
<evidence type="ECO:0000256" key="8">
    <source>
        <dbReference type="ARBA" id="ARBA00023136"/>
    </source>
</evidence>
<dbReference type="EMBL" id="CP032518">
    <property type="protein sequence ID" value="QEZ44356.1"/>
    <property type="molecule type" value="Genomic_DNA"/>
</dbReference>
<evidence type="ECO:0000256" key="7">
    <source>
        <dbReference type="ARBA" id="ARBA00022840"/>
    </source>
</evidence>
<feature type="domain" description="ABC transporter" evidence="9">
    <location>
        <begin position="40"/>
        <end position="292"/>
    </location>
</feature>
<dbReference type="PROSITE" id="PS50893">
    <property type="entry name" value="ABC_TRANSPORTER_2"/>
    <property type="match status" value="2"/>
</dbReference>
<keyword evidence="7 10" id="KW-0067">ATP-binding</keyword>
<dbReference type="GO" id="GO:0005524">
    <property type="term" value="F:ATP binding"/>
    <property type="evidence" value="ECO:0007669"/>
    <property type="project" value="UniProtKB-KW"/>
</dbReference>
<evidence type="ECO:0000256" key="1">
    <source>
        <dbReference type="ARBA" id="ARBA00004417"/>
    </source>
</evidence>
<comment type="subcellular location">
    <subcellularLocation>
        <location evidence="1">Cell inner membrane</location>
        <topology evidence="1">Peripheral membrane protein</topology>
    </subcellularLocation>
</comment>
<evidence type="ECO:0000259" key="9">
    <source>
        <dbReference type="PROSITE" id="PS50893"/>
    </source>
</evidence>
<dbReference type="InterPro" id="IPR017871">
    <property type="entry name" value="ABC_transporter-like_CS"/>
</dbReference>
<dbReference type="GO" id="GO:0016887">
    <property type="term" value="F:ATP hydrolysis activity"/>
    <property type="evidence" value="ECO:0007669"/>
    <property type="project" value="InterPro"/>
</dbReference>
<dbReference type="Gene3D" id="3.40.50.300">
    <property type="entry name" value="P-loop containing nucleotide triphosphate hydrolases"/>
    <property type="match status" value="2"/>
</dbReference>
<feature type="domain" description="ABC transporter" evidence="9">
    <location>
        <begin position="382"/>
        <end position="628"/>
    </location>
</feature>
<dbReference type="Pfam" id="PF08352">
    <property type="entry name" value="oligo_HPY"/>
    <property type="match status" value="2"/>
</dbReference>
<dbReference type="PANTHER" id="PTHR43297">
    <property type="entry name" value="OLIGOPEPTIDE TRANSPORT ATP-BINDING PROTEIN APPD"/>
    <property type="match status" value="1"/>
</dbReference>
<keyword evidence="4" id="KW-1003">Cell membrane</keyword>
<evidence type="ECO:0000256" key="2">
    <source>
        <dbReference type="ARBA" id="ARBA00005417"/>
    </source>
</evidence>
<dbReference type="NCBIfam" id="NF008453">
    <property type="entry name" value="PRK11308.1"/>
    <property type="match status" value="2"/>
</dbReference>
<dbReference type="GO" id="GO:0005886">
    <property type="term" value="C:plasma membrane"/>
    <property type="evidence" value="ECO:0007669"/>
    <property type="project" value="UniProtKB-SubCell"/>
</dbReference>
<dbReference type="FunFam" id="3.40.50.300:FF:000016">
    <property type="entry name" value="Oligopeptide ABC transporter ATP-binding component"/>
    <property type="match status" value="2"/>
</dbReference>
<dbReference type="GO" id="GO:0055085">
    <property type="term" value="P:transmembrane transport"/>
    <property type="evidence" value="ECO:0007669"/>
    <property type="project" value="UniProtKB-ARBA"/>
</dbReference>
<dbReference type="Proteomes" id="UP000325743">
    <property type="component" value="Chromosome 1"/>
</dbReference>
<dbReference type="CDD" id="cd03257">
    <property type="entry name" value="ABC_NikE_OppD_transporters"/>
    <property type="match status" value="2"/>
</dbReference>
<evidence type="ECO:0000256" key="5">
    <source>
        <dbReference type="ARBA" id="ARBA00022519"/>
    </source>
</evidence>
<dbReference type="InterPro" id="IPR003593">
    <property type="entry name" value="AAA+_ATPase"/>
</dbReference>
<accession>A0A5P3VD99</accession>
<keyword evidence="5" id="KW-0997">Cell inner membrane</keyword>
<dbReference type="SMART" id="SM00382">
    <property type="entry name" value="AAA"/>
    <property type="match status" value="2"/>
</dbReference>
<dbReference type="GO" id="GO:0015833">
    <property type="term" value="P:peptide transport"/>
    <property type="evidence" value="ECO:0007669"/>
    <property type="project" value="InterPro"/>
</dbReference>
<evidence type="ECO:0000313" key="11">
    <source>
        <dbReference type="Proteomes" id="UP000325743"/>
    </source>
</evidence>
<dbReference type="InterPro" id="IPR013563">
    <property type="entry name" value="Oligopep_ABC_C"/>
</dbReference>
<dbReference type="SUPFAM" id="SSF52540">
    <property type="entry name" value="P-loop containing nucleoside triphosphate hydrolases"/>
    <property type="match status" value="2"/>
</dbReference>
<evidence type="ECO:0000313" key="10">
    <source>
        <dbReference type="EMBL" id="QEZ44356.1"/>
    </source>
</evidence>
<evidence type="ECO:0000256" key="4">
    <source>
        <dbReference type="ARBA" id="ARBA00022475"/>
    </source>
</evidence>
<dbReference type="NCBIfam" id="TIGR01727">
    <property type="entry name" value="oligo_HPY"/>
    <property type="match status" value="2"/>
</dbReference>